<keyword evidence="2" id="KW-0732">Signal</keyword>
<feature type="compositionally biased region" description="Basic and acidic residues" evidence="1">
    <location>
        <begin position="116"/>
        <end position="130"/>
    </location>
</feature>
<protein>
    <recommendedName>
        <fullName evidence="3">Reverse transcriptase Ty1/copia-type domain-containing protein</fullName>
    </recommendedName>
</protein>
<evidence type="ECO:0000256" key="1">
    <source>
        <dbReference type="SAM" id="MobiDB-lite"/>
    </source>
</evidence>
<dbReference type="OrthoDB" id="122734at2759"/>
<feature type="region of interest" description="Disordered" evidence="1">
    <location>
        <begin position="503"/>
        <end position="525"/>
    </location>
</feature>
<reference evidence="4 5" key="1">
    <citation type="submission" date="2018-09" db="EMBL/GenBank/DDBJ databases">
        <title>Genomic investigation of the strawberry pathogen Phytophthora fragariae indicates pathogenicity is determined by transcriptional variation in three key races.</title>
        <authorList>
            <person name="Adams T.M."/>
            <person name="Armitage A.D."/>
            <person name="Sobczyk M.K."/>
            <person name="Bates H.J."/>
            <person name="Dunwell J.M."/>
            <person name="Nellist C.F."/>
            <person name="Harrison R.J."/>
        </authorList>
    </citation>
    <scope>NUCLEOTIDE SEQUENCE [LARGE SCALE GENOMIC DNA]</scope>
    <source>
        <strain evidence="4 5">SCRP324</strain>
    </source>
</reference>
<dbReference type="InterPro" id="IPR043502">
    <property type="entry name" value="DNA/RNA_pol_sf"/>
</dbReference>
<dbReference type="Pfam" id="PF07727">
    <property type="entry name" value="RVT_2"/>
    <property type="match status" value="1"/>
</dbReference>
<evidence type="ECO:0000259" key="3">
    <source>
        <dbReference type="Pfam" id="PF07727"/>
    </source>
</evidence>
<feature type="signal peptide" evidence="2">
    <location>
        <begin position="1"/>
        <end position="17"/>
    </location>
</feature>
<proteinExistence type="predicted"/>
<gene>
    <name evidence="4" type="ORF">PR002_g4376</name>
</gene>
<evidence type="ECO:0000313" key="5">
    <source>
        <dbReference type="Proteomes" id="UP000435112"/>
    </source>
</evidence>
<dbReference type="SUPFAM" id="SSF56672">
    <property type="entry name" value="DNA/RNA polymerases"/>
    <property type="match status" value="1"/>
</dbReference>
<dbReference type="Proteomes" id="UP000435112">
    <property type="component" value="Unassembled WGS sequence"/>
</dbReference>
<sequence>MHRTVLNVARCMLFASGLPLYFWGDAVEYAAFVLNRSSCSANPKRMSPLEMLTGEVPNLSDIVTFGSPCTAYIDPGKKAWKSRAQHIKNVETLDSKQNAQLQAQLEREDHELKRAVEEREQATERKEHVADSSQISETPKVPESGDPAVKSKKKRPRKKSKKSSKKKRTVTAEDAAEVEGAGADEEQLPAEEVQPTRMRTRYMGKKHVSVGSVSAVMLKDPKNFREVMRDPRAEKWKQDIREEIEALEQNGTWKVVKKLENAKLLHTKWVFKLKTHADGTIERYKARLVARGDEQEYGIDYTYTFSAVLDMESGKIILVVSRIWKVPARHGDVPSAYVKAKKEAELVIMLVIPTGMEFTEEQLRALGVKSKYELALLLEKGLYGLKQSGRLWNQLLHSILLSLGFRQCYSDSYLYVKIEEDGMTLVGVYVDDILVTATSVEKVDKFFQDMQVVELKDLGVVSKFLGVAFSYDEEDGWALDQEQVIQDMLVKFGLDKAAPVSTPIGGEQDGEAPGELLPSGGAGTPGRPTVQTFQSLVGSLLWISSCTRPDISFAVHRATRNSHAPREADWRLAKRIAKYLKGTKSIKFVMNADENAMGEAACWWRRTATPTTRPTRRTGSP</sequence>
<name>A0A6A3NHD4_9STRA</name>
<evidence type="ECO:0000256" key="2">
    <source>
        <dbReference type="SAM" id="SignalP"/>
    </source>
</evidence>
<organism evidence="4 5">
    <name type="scientific">Phytophthora rubi</name>
    <dbReference type="NCBI Taxonomy" id="129364"/>
    <lineage>
        <taxon>Eukaryota</taxon>
        <taxon>Sar</taxon>
        <taxon>Stramenopiles</taxon>
        <taxon>Oomycota</taxon>
        <taxon>Peronosporomycetes</taxon>
        <taxon>Peronosporales</taxon>
        <taxon>Peronosporaceae</taxon>
        <taxon>Phytophthora</taxon>
    </lineage>
</organism>
<accession>A0A6A3NHD4</accession>
<feature type="domain" description="Reverse transcriptase Ty1/copia-type" evidence="3">
    <location>
        <begin position="250"/>
        <end position="504"/>
    </location>
</feature>
<feature type="region of interest" description="Disordered" evidence="1">
    <location>
        <begin position="116"/>
        <end position="193"/>
    </location>
</feature>
<comment type="caution">
    <text evidence="4">The sequence shown here is derived from an EMBL/GenBank/DDBJ whole genome shotgun (WGS) entry which is preliminary data.</text>
</comment>
<feature type="chain" id="PRO_5025539911" description="Reverse transcriptase Ty1/copia-type domain-containing protein" evidence="2">
    <location>
        <begin position="18"/>
        <end position="621"/>
    </location>
</feature>
<dbReference type="EMBL" id="QXFU01000169">
    <property type="protein sequence ID" value="KAE9041588.1"/>
    <property type="molecule type" value="Genomic_DNA"/>
</dbReference>
<dbReference type="PANTHER" id="PTHR11439">
    <property type="entry name" value="GAG-POL-RELATED RETROTRANSPOSON"/>
    <property type="match status" value="1"/>
</dbReference>
<dbReference type="AlphaFoldDB" id="A0A6A3NHD4"/>
<feature type="compositionally biased region" description="Acidic residues" evidence="1">
    <location>
        <begin position="174"/>
        <end position="189"/>
    </location>
</feature>
<evidence type="ECO:0000313" key="4">
    <source>
        <dbReference type="EMBL" id="KAE9041588.1"/>
    </source>
</evidence>
<dbReference type="PANTHER" id="PTHR11439:SF440">
    <property type="entry name" value="INTEGRASE CATALYTIC DOMAIN-CONTAINING PROTEIN"/>
    <property type="match status" value="1"/>
</dbReference>
<feature type="compositionally biased region" description="Basic residues" evidence="1">
    <location>
        <begin position="150"/>
        <end position="169"/>
    </location>
</feature>
<dbReference type="InterPro" id="IPR013103">
    <property type="entry name" value="RVT_2"/>
</dbReference>